<dbReference type="Proteomes" id="UP000274358">
    <property type="component" value="Unassembled WGS sequence"/>
</dbReference>
<feature type="domain" description="HTH cro/C1-type" evidence="1">
    <location>
        <begin position="18"/>
        <end position="72"/>
    </location>
</feature>
<proteinExistence type="predicted"/>
<evidence type="ECO:0000313" key="3">
    <source>
        <dbReference type="Proteomes" id="UP000274358"/>
    </source>
</evidence>
<gene>
    <name evidence="2" type="ORF">EKH80_20220</name>
</gene>
<dbReference type="OrthoDB" id="6058416at2"/>
<dbReference type="CDD" id="cd00093">
    <property type="entry name" value="HTH_XRE"/>
    <property type="match status" value="1"/>
</dbReference>
<dbReference type="InterPro" id="IPR010982">
    <property type="entry name" value="Lambda_DNA-bd_dom_sf"/>
</dbReference>
<dbReference type="SUPFAM" id="SSF47413">
    <property type="entry name" value="lambda repressor-like DNA-binding domains"/>
    <property type="match status" value="1"/>
</dbReference>
<name>A0A3S0R103_9GAMM</name>
<dbReference type="SMART" id="SM00530">
    <property type="entry name" value="HTH_XRE"/>
    <property type="match status" value="1"/>
</dbReference>
<protein>
    <submittedName>
        <fullName evidence="2">XRE family transcriptional regulator</fullName>
    </submittedName>
</protein>
<accession>A0A3S0R103</accession>
<dbReference type="Pfam" id="PF13560">
    <property type="entry name" value="HTH_31"/>
    <property type="match status" value="1"/>
</dbReference>
<dbReference type="InterPro" id="IPR001387">
    <property type="entry name" value="Cro/C1-type_HTH"/>
</dbReference>
<dbReference type="GO" id="GO:0003677">
    <property type="term" value="F:DNA binding"/>
    <property type="evidence" value="ECO:0007669"/>
    <property type="project" value="InterPro"/>
</dbReference>
<dbReference type="AlphaFoldDB" id="A0A3S0R103"/>
<evidence type="ECO:0000259" key="1">
    <source>
        <dbReference type="PROSITE" id="PS50943"/>
    </source>
</evidence>
<sequence length="121" mass="13333">MAIRFKSAADAAALGASLRLARERRKMSRAKLEKRINVDRSQISRIERGQILLVSTNVQKICTYLRVQIEPYVGQSTDDRASLQSRLIRINSLLGGRQGGDGAVSQLLNALEAFAEAYSGK</sequence>
<comment type="caution">
    <text evidence="2">The sequence shown here is derived from an EMBL/GenBank/DDBJ whole genome shotgun (WGS) entry which is preliminary data.</text>
</comment>
<dbReference type="RefSeq" id="WP_126686613.1">
    <property type="nucleotide sequence ID" value="NZ_RYYV01000022.1"/>
</dbReference>
<dbReference type="EMBL" id="RYYV01000022">
    <property type="protein sequence ID" value="RUL70526.1"/>
    <property type="molecule type" value="Genomic_DNA"/>
</dbReference>
<dbReference type="PROSITE" id="PS50943">
    <property type="entry name" value="HTH_CROC1"/>
    <property type="match status" value="1"/>
</dbReference>
<keyword evidence="3" id="KW-1185">Reference proteome</keyword>
<reference evidence="2 3" key="1">
    <citation type="submission" date="2018-12" db="EMBL/GenBank/DDBJ databases">
        <title>Dyella dinghuensis sp. nov. DHOA06 and Dyella choica sp. nov. 4M-K27, isolated from forest soil.</title>
        <authorList>
            <person name="Qiu L.-H."/>
            <person name="Gao Z.-H."/>
        </authorList>
    </citation>
    <scope>NUCLEOTIDE SEQUENCE [LARGE SCALE GENOMIC DNA]</scope>
    <source>
        <strain evidence="2 3">4M-K27</strain>
    </source>
</reference>
<dbReference type="Gene3D" id="1.10.260.40">
    <property type="entry name" value="lambda repressor-like DNA-binding domains"/>
    <property type="match status" value="1"/>
</dbReference>
<evidence type="ECO:0000313" key="2">
    <source>
        <dbReference type="EMBL" id="RUL70526.1"/>
    </source>
</evidence>
<organism evidence="2 3">
    <name type="scientific">Dyella choica</name>
    <dbReference type="NCBI Taxonomy" id="1927959"/>
    <lineage>
        <taxon>Bacteria</taxon>
        <taxon>Pseudomonadati</taxon>
        <taxon>Pseudomonadota</taxon>
        <taxon>Gammaproteobacteria</taxon>
        <taxon>Lysobacterales</taxon>
        <taxon>Rhodanobacteraceae</taxon>
        <taxon>Dyella</taxon>
    </lineage>
</organism>